<dbReference type="KEGG" id="tav:G4V39_09310"/>
<evidence type="ECO:0000313" key="1">
    <source>
        <dbReference type="EMBL" id="QIJ72900.1"/>
    </source>
</evidence>
<accession>A0A6G7PZ54</accession>
<sequence>MMADENKLGIFVTTPQHIDHLVGIVKAAQKAGKSVKVFLTFKSIHLTKHAVFKELVKMIPEDDLAICADSYVCEGYDVDTDIPAGMTAKQMRTQAFHGSIIEECGKYIVL</sequence>
<evidence type="ECO:0008006" key="3">
    <source>
        <dbReference type="Google" id="ProtNLM"/>
    </source>
</evidence>
<dbReference type="Proteomes" id="UP000502179">
    <property type="component" value="Chromosome"/>
</dbReference>
<name>A0A6G7PZ54_9BACT</name>
<protein>
    <recommendedName>
        <fullName evidence="3">Peroxiredoxin</fullName>
    </recommendedName>
</protein>
<gene>
    <name evidence="1" type="ORF">G4V39_09310</name>
</gene>
<reference evidence="1 2" key="1">
    <citation type="submission" date="2020-02" db="EMBL/GenBank/DDBJ databases">
        <title>Genome analysis of Thermosulfuriphilus ammonigenes ST65T, an anaerobic thermophilic chemolithoautotrophic bacterium isolated from a deep-sea hydrothermal vent.</title>
        <authorList>
            <person name="Slobodkina G."/>
            <person name="Allioux M."/>
            <person name="Merkel A."/>
            <person name="Alain K."/>
            <person name="Jebbar M."/>
            <person name="Slobodkin A."/>
        </authorList>
    </citation>
    <scope>NUCLEOTIDE SEQUENCE [LARGE SCALE GENOMIC DNA]</scope>
    <source>
        <strain evidence="1 2">ST65</strain>
    </source>
</reference>
<dbReference type="EMBL" id="CP048877">
    <property type="protein sequence ID" value="QIJ72900.1"/>
    <property type="molecule type" value="Genomic_DNA"/>
</dbReference>
<evidence type="ECO:0000313" key="2">
    <source>
        <dbReference type="Proteomes" id="UP000502179"/>
    </source>
</evidence>
<keyword evidence="2" id="KW-1185">Reference proteome</keyword>
<proteinExistence type="predicted"/>
<dbReference type="AlphaFoldDB" id="A0A6G7PZ54"/>
<organism evidence="1 2">
    <name type="scientific">Thermosulfuriphilus ammonigenes</name>
    <dbReference type="NCBI Taxonomy" id="1936021"/>
    <lineage>
        <taxon>Bacteria</taxon>
        <taxon>Pseudomonadati</taxon>
        <taxon>Thermodesulfobacteriota</taxon>
        <taxon>Thermodesulfobacteria</taxon>
        <taxon>Thermodesulfobacteriales</taxon>
        <taxon>Thermodesulfobacteriaceae</taxon>
        <taxon>Thermosulfuriphilus</taxon>
    </lineage>
</organism>